<keyword evidence="5" id="KW-1185">Reference proteome</keyword>
<feature type="chain" id="PRO_5046747359" evidence="2">
    <location>
        <begin position="25"/>
        <end position="222"/>
    </location>
</feature>
<protein>
    <submittedName>
        <fullName evidence="4">Outer membrane beta-barrel protein</fullName>
    </submittedName>
</protein>
<feature type="signal peptide" evidence="2">
    <location>
        <begin position="1"/>
        <end position="24"/>
    </location>
</feature>
<keyword evidence="1 2" id="KW-0732">Signal</keyword>
<comment type="caution">
    <text evidence="4">The sequence shown here is derived from an EMBL/GenBank/DDBJ whole genome shotgun (WGS) entry which is preliminary data.</text>
</comment>
<reference evidence="4 5" key="1">
    <citation type="submission" date="2023-12" db="EMBL/GenBank/DDBJ databases">
        <title>Description of Novel Strain Fulvimarina sp. 2208YS6-2-32 isolated from Uroteuthis (Photololigo) edulis.</title>
        <authorList>
            <person name="Park J.-S."/>
        </authorList>
    </citation>
    <scope>NUCLEOTIDE SEQUENCE [LARGE SCALE GENOMIC DNA]</scope>
    <source>
        <strain evidence="4 5">2208YS6-2-32</strain>
    </source>
</reference>
<evidence type="ECO:0000313" key="4">
    <source>
        <dbReference type="EMBL" id="MDY8109722.1"/>
    </source>
</evidence>
<dbReference type="EMBL" id="JAXLPB010000003">
    <property type="protein sequence ID" value="MDY8109722.1"/>
    <property type="molecule type" value="Genomic_DNA"/>
</dbReference>
<dbReference type="Pfam" id="PF13505">
    <property type="entry name" value="OMP_b-brl"/>
    <property type="match status" value="1"/>
</dbReference>
<dbReference type="InterPro" id="IPR027385">
    <property type="entry name" value="Beta-barrel_OMP"/>
</dbReference>
<dbReference type="SUPFAM" id="SSF56925">
    <property type="entry name" value="OMPA-like"/>
    <property type="match status" value="1"/>
</dbReference>
<proteinExistence type="predicted"/>
<evidence type="ECO:0000259" key="3">
    <source>
        <dbReference type="Pfam" id="PF13505"/>
    </source>
</evidence>
<gene>
    <name evidence="4" type="ORF">U0C82_11290</name>
</gene>
<accession>A0ABU5I3P8</accession>
<dbReference type="Proteomes" id="UP001294412">
    <property type="component" value="Unassembled WGS sequence"/>
</dbReference>
<evidence type="ECO:0000256" key="2">
    <source>
        <dbReference type="SAM" id="SignalP"/>
    </source>
</evidence>
<feature type="domain" description="Outer membrane protein beta-barrel" evidence="3">
    <location>
        <begin position="14"/>
        <end position="220"/>
    </location>
</feature>
<organism evidence="4 5">
    <name type="scientific">Fulvimarina uroteuthidis</name>
    <dbReference type="NCBI Taxonomy" id="3098149"/>
    <lineage>
        <taxon>Bacteria</taxon>
        <taxon>Pseudomonadati</taxon>
        <taxon>Pseudomonadota</taxon>
        <taxon>Alphaproteobacteria</taxon>
        <taxon>Hyphomicrobiales</taxon>
        <taxon>Aurantimonadaceae</taxon>
        <taxon>Fulvimarina</taxon>
    </lineage>
</organism>
<sequence length="222" mass="23744">MFVHGTIVCLSTLLIALSGTQARAEYVISAYGGYNFSFDGDVDVANGPSTRHYDVEWDGKSFEKGAPFYGVRGTWWLNDFGKPDLGVAIDFSHAKVAAEPLPAGVEVLEFTDGLNLLTLNALYRFETGGRLTPYVGAGAGISIPHVEYRETGGPETFEYQVTGPAIQGLAGVDVAVTDSLSVFGEYKLSYTSNDADLVNGGSLKTDIFTNQLIVGASFKFGQ</sequence>
<dbReference type="Gene3D" id="2.40.160.20">
    <property type="match status" value="1"/>
</dbReference>
<name>A0ABU5I3P8_9HYPH</name>
<dbReference type="InterPro" id="IPR011250">
    <property type="entry name" value="OMP/PagP_B-barrel"/>
</dbReference>
<evidence type="ECO:0000256" key="1">
    <source>
        <dbReference type="ARBA" id="ARBA00022729"/>
    </source>
</evidence>
<dbReference type="RefSeq" id="WP_322187205.1">
    <property type="nucleotide sequence ID" value="NZ_JAXLPB010000003.1"/>
</dbReference>
<evidence type="ECO:0000313" key="5">
    <source>
        <dbReference type="Proteomes" id="UP001294412"/>
    </source>
</evidence>